<feature type="binding site" evidence="7">
    <location>
        <position position="41"/>
    </location>
    <ligand>
        <name>a divalent metal cation</name>
        <dbReference type="ChEBI" id="CHEBI:60240"/>
    </ligand>
</feature>
<comment type="function">
    <text evidence="7">Nucleotidase that shows phosphatase activity on nucleoside 5'-monophosphates.</text>
</comment>
<feature type="binding site" evidence="7">
    <location>
        <position position="97"/>
    </location>
    <ligand>
        <name>a divalent metal cation</name>
        <dbReference type="ChEBI" id="CHEBI:60240"/>
    </ligand>
</feature>
<keyword evidence="5 7" id="KW-0547">Nucleotide-binding</keyword>
<dbReference type="EC" id="3.1.3.5" evidence="7"/>
<evidence type="ECO:0000313" key="10">
    <source>
        <dbReference type="Proteomes" id="UP000198995"/>
    </source>
</evidence>
<dbReference type="Proteomes" id="UP000198995">
    <property type="component" value="Unassembled WGS sequence"/>
</dbReference>
<feature type="binding site" evidence="7">
    <location>
        <position position="9"/>
    </location>
    <ligand>
        <name>a divalent metal cation</name>
        <dbReference type="ChEBI" id="CHEBI:60240"/>
    </ligand>
</feature>
<organism evidence="9 10">
    <name type="scientific">Peptococcus niger</name>
    <dbReference type="NCBI Taxonomy" id="2741"/>
    <lineage>
        <taxon>Bacteria</taxon>
        <taxon>Bacillati</taxon>
        <taxon>Bacillota</taxon>
        <taxon>Clostridia</taxon>
        <taxon>Eubacteriales</taxon>
        <taxon>Peptococcaceae</taxon>
        <taxon>Peptococcus</taxon>
    </lineage>
</organism>
<evidence type="ECO:0000256" key="7">
    <source>
        <dbReference type="HAMAP-Rule" id="MF_00060"/>
    </source>
</evidence>
<dbReference type="PANTHER" id="PTHR30457">
    <property type="entry name" value="5'-NUCLEOTIDASE SURE"/>
    <property type="match status" value="1"/>
</dbReference>
<dbReference type="HAMAP" id="MF_00060">
    <property type="entry name" value="SurE"/>
    <property type="match status" value="1"/>
</dbReference>
<dbReference type="GO" id="GO:0000166">
    <property type="term" value="F:nucleotide binding"/>
    <property type="evidence" value="ECO:0007669"/>
    <property type="project" value="UniProtKB-KW"/>
</dbReference>
<keyword evidence="3 7" id="KW-0963">Cytoplasm</keyword>
<protein>
    <recommendedName>
        <fullName evidence="7">5'-nucleotidase SurE</fullName>
        <ecNumber evidence="7">3.1.3.5</ecNumber>
    </recommendedName>
    <alternativeName>
        <fullName evidence="7">Nucleoside 5'-monophosphate phosphohydrolase</fullName>
    </alternativeName>
</protein>
<feature type="domain" description="Survival protein SurE-like phosphatase/nucleotidase" evidence="8">
    <location>
        <begin position="3"/>
        <end position="183"/>
    </location>
</feature>
<dbReference type="EMBL" id="FNAF01000009">
    <property type="protein sequence ID" value="SDD89272.1"/>
    <property type="molecule type" value="Genomic_DNA"/>
</dbReference>
<evidence type="ECO:0000256" key="3">
    <source>
        <dbReference type="ARBA" id="ARBA00022490"/>
    </source>
</evidence>
<dbReference type="Pfam" id="PF01975">
    <property type="entry name" value="SurE"/>
    <property type="match status" value="1"/>
</dbReference>
<dbReference type="STRING" id="2741.SAMN04489866_10970"/>
<evidence type="ECO:0000256" key="4">
    <source>
        <dbReference type="ARBA" id="ARBA00022723"/>
    </source>
</evidence>
<dbReference type="GO" id="GO:0005737">
    <property type="term" value="C:cytoplasm"/>
    <property type="evidence" value="ECO:0007669"/>
    <property type="project" value="UniProtKB-SubCell"/>
</dbReference>
<evidence type="ECO:0000259" key="8">
    <source>
        <dbReference type="Pfam" id="PF01975"/>
    </source>
</evidence>
<dbReference type="GO" id="GO:0004309">
    <property type="term" value="F:exopolyphosphatase activity"/>
    <property type="evidence" value="ECO:0007669"/>
    <property type="project" value="TreeGrafter"/>
</dbReference>
<gene>
    <name evidence="7" type="primary">surE</name>
    <name evidence="9" type="ORF">SAMN04489866_10970</name>
</gene>
<keyword evidence="6 7" id="KW-0378">Hydrolase</keyword>
<dbReference type="GO" id="GO:0008253">
    <property type="term" value="F:5'-nucleotidase activity"/>
    <property type="evidence" value="ECO:0007669"/>
    <property type="project" value="UniProtKB-UniRule"/>
</dbReference>
<keyword evidence="4 7" id="KW-0479">Metal-binding</keyword>
<comment type="catalytic activity">
    <reaction evidence="1 7">
        <text>a ribonucleoside 5'-phosphate + H2O = a ribonucleoside + phosphate</text>
        <dbReference type="Rhea" id="RHEA:12484"/>
        <dbReference type="ChEBI" id="CHEBI:15377"/>
        <dbReference type="ChEBI" id="CHEBI:18254"/>
        <dbReference type="ChEBI" id="CHEBI:43474"/>
        <dbReference type="ChEBI" id="CHEBI:58043"/>
        <dbReference type="EC" id="3.1.3.5"/>
    </reaction>
</comment>
<evidence type="ECO:0000256" key="1">
    <source>
        <dbReference type="ARBA" id="ARBA00000815"/>
    </source>
</evidence>
<keyword evidence="10" id="KW-1185">Reference proteome</keyword>
<sequence>MHILLTNDDGVFAPGLATLARHIIEKTDHRLSIIAPEVEQSGKSRAITLFRSMALKHVQIPTLMTPTFSVDGTPADCVRVGLRYLLEDVDLVLSGINYGVNVGGDVPYSGTVSAALEAARLEKPAIALSAQISGRQVFFDTAAEVLLQLLDILPDEFYHSRTVLSVNTPARPHADLVGLKVINCDAHITDEYEWVGTAGDVEYIRICNRYPEQLTVETDLHYVRQGYATLSPLSQIVSSEDEMLLLEEWLQS</sequence>
<dbReference type="OrthoDB" id="9780815at2"/>
<evidence type="ECO:0000256" key="5">
    <source>
        <dbReference type="ARBA" id="ARBA00022741"/>
    </source>
</evidence>
<evidence type="ECO:0000256" key="2">
    <source>
        <dbReference type="ARBA" id="ARBA00011062"/>
    </source>
</evidence>
<dbReference type="GO" id="GO:0046872">
    <property type="term" value="F:metal ion binding"/>
    <property type="evidence" value="ECO:0007669"/>
    <property type="project" value="UniProtKB-UniRule"/>
</dbReference>
<proteinExistence type="inferred from homology"/>
<evidence type="ECO:0000313" key="9">
    <source>
        <dbReference type="EMBL" id="SDD89272.1"/>
    </source>
</evidence>
<name>A0A1G6YG29_PEPNI</name>
<dbReference type="InterPro" id="IPR030048">
    <property type="entry name" value="SurE"/>
</dbReference>
<comment type="similarity">
    <text evidence="2 7">Belongs to the SurE nucleotidase family.</text>
</comment>
<comment type="cofactor">
    <cofactor evidence="7">
        <name>a divalent metal cation</name>
        <dbReference type="ChEBI" id="CHEBI:60240"/>
    </cofactor>
    <text evidence="7">Binds 1 divalent metal cation per subunit.</text>
</comment>
<dbReference type="PANTHER" id="PTHR30457:SF12">
    <property type="entry name" value="5'_3'-NUCLEOTIDASE SURE"/>
    <property type="match status" value="1"/>
</dbReference>
<evidence type="ECO:0000256" key="6">
    <source>
        <dbReference type="ARBA" id="ARBA00022801"/>
    </source>
</evidence>
<dbReference type="InterPro" id="IPR002828">
    <property type="entry name" value="SurE-like_Pase/nucleotidase"/>
</dbReference>
<dbReference type="AlphaFoldDB" id="A0A1G6YG29"/>
<dbReference type="Gene3D" id="3.40.1210.10">
    <property type="entry name" value="Survival protein SurE-like phosphatase/nucleotidase"/>
    <property type="match status" value="1"/>
</dbReference>
<reference evidence="9 10" key="1">
    <citation type="submission" date="2016-10" db="EMBL/GenBank/DDBJ databases">
        <authorList>
            <person name="de Groot N.N."/>
        </authorList>
    </citation>
    <scope>NUCLEOTIDE SEQUENCE [LARGE SCALE GENOMIC DNA]</scope>
    <source>
        <strain evidence="9 10">DSM 20475</strain>
    </source>
</reference>
<dbReference type="SUPFAM" id="SSF64167">
    <property type="entry name" value="SurE-like"/>
    <property type="match status" value="1"/>
</dbReference>
<accession>A0A1G6YG29</accession>
<feature type="binding site" evidence="7">
    <location>
        <position position="8"/>
    </location>
    <ligand>
        <name>a divalent metal cation</name>
        <dbReference type="ChEBI" id="CHEBI:60240"/>
    </ligand>
</feature>
<dbReference type="NCBIfam" id="TIGR00087">
    <property type="entry name" value="surE"/>
    <property type="match status" value="1"/>
</dbReference>
<dbReference type="InterPro" id="IPR036523">
    <property type="entry name" value="SurE-like_sf"/>
</dbReference>
<dbReference type="RefSeq" id="WP_091792088.1">
    <property type="nucleotide sequence ID" value="NZ_FNAF01000009.1"/>
</dbReference>
<comment type="subcellular location">
    <subcellularLocation>
        <location evidence="7">Cytoplasm</location>
    </subcellularLocation>
</comment>
<dbReference type="GO" id="GO:0008254">
    <property type="term" value="F:3'-nucleotidase activity"/>
    <property type="evidence" value="ECO:0007669"/>
    <property type="project" value="TreeGrafter"/>
</dbReference>